<reference evidence="2" key="1">
    <citation type="journal article" date="2015" name="Nature">
        <title>Complex archaea that bridge the gap between prokaryotes and eukaryotes.</title>
        <authorList>
            <person name="Spang A."/>
            <person name="Saw J.H."/>
            <person name="Jorgensen S.L."/>
            <person name="Zaremba-Niedzwiedzka K."/>
            <person name="Martijn J."/>
            <person name="Lind A.E."/>
            <person name="van Eijk R."/>
            <person name="Schleper C."/>
            <person name="Guy L."/>
            <person name="Ettema T.J."/>
        </authorList>
    </citation>
    <scope>NUCLEOTIDE SEQUENCE</scope>
</reference>
<feature type="region of interest" description="Disordered" evidence="1">
    <location>
        <begin position="206"/>
        <end position="254"/>
    </location>
</feature>
<gene>
    <name evidence="2" type="ORF">LCGC14_1621400</name>
</gene>
<evidence type="ECO:0008006" key="3">
    <source>
        <dbReference type="Google" id="ProtNLM"/>
    </source>
</evidence>
<feature type="region of interest" description="Disordered" evidence="1">
    <location>
        <begin position="1"/>
        <end position="44"/>
    </location>
</feature>
<organism evidence="2">
    <name type="scientific">marine sediment metagenome</name>
    <dbReference type="NCBI Taxonomy" id="412755"/>
    <lineage>
        <taxon>unclassified sequences</taxon>
        <taxon>metagenomes</taxon>
        <taxon>ecological metagenomes</taxon>
    </lineage>
</organism>
<protein>
    <recommendedName>
        <fullName evidence="3">Phage minor structural protein GP20</fullName>
    </recommendedName>
</protein>
<feature type="compositionally biased region" description="Basic and acidic residues" evidence="1">
    <location>
        <begin position="59"/>
        <end position="75"/>
    </location>
</feature>
<feature type="compositionally biased region" description="Polar residues" evidence="1">
    <location>
        <begin position="22"/>
        <end position="37"/>
    </location>
</feature>
<feature type="compositionally biased region" description="Basic and acidic residues" evidence="1">
    <location>
        <begin position="206"/>
        <end position="218"/>
    </location>
</feature>
<comment type="caution">
    <text evidence="2">The sequence shown here is derived from an EMBL/GenBank/DDBJ whole genome shotgun (WGS) entry which is preliminary data.</text>
</comment>
<feature type="compositionally biased region" description="Polar residues" evidence="1">
    <location>
        <begin position="77"/>
        <end position="87"/>
    </location>
</feature>
<evidence type="ECO:0000256" key="1">
    <source>
        <dbReference type="SAM" id="MobiDB-lite"/>
    </source>
</evidence>
<accession>A0A0F9I5E1</accession>
<dbReference type="EMBL" id="LAZR01013253">
    <property type="protein sequence ID" value="KKM22826.1"/>
    <property type="molecule type" value="Genomic_DNA"/>
</dbReference>
<sequence>MLDGTDGAKDGGGTDSGRDTSENSGGTSGAEQPTSTIDKTKNYSGVDVEKLVADALAADGREQKTRADTAEKEVGRLTTSHGELTTRFDSLSTQMDDILRGREDAERESVKDKPDELSVVNGRLANAKEKRRLDGVVADITRQQTVLTEGQTALVGQQASANIRLAAMAGGVDEKDLAKFVPDGDPARLTDAVAILKRSATPVLDEDGKVKVGPDGKEIPAALRTKPASPLGTGSDSRSFSQQMLDKAKERNKR</sequence>
<dbReference type="AlphaFoldDB" id="A0A0F9I5E1"/>
<proteinExistence type="predicted"/>
<feature type="compositionally biased region" description="Polar residues" evidence="1">
    <location>
        <begin position="232"/>
        <end position="244"/>
    </location>
</feature>
<feature type="region of interest" description="Disordered" evidence="1">
    <location>
        <begin position="58"/>
        <end position="87"/>
    </location>
</feature>
<evidence type="ECO:0000313" key="2">
    <source>
        <dbReference type="EMBL" id="KKM22826.1"/>
    </source>
</evidence>
<name>A0A0F9I5E1_9ZZZZ</name>